<feature type="non-terminal residue" evidence="2">
    <location>
        <position position="1"/>
    </location>
</feature>
<accession>F8PXF2</accession>
<dbReference type="InParanoid" id="F8PXF2"/>
<feature type="region of interest" description="Disordered" evidence="1">
    <location>
        <begin position="47"/>
        <end position="71"/>
    </location>
</feature>
<reference evidence="3" key="1">
    <citation type="journal article" date="2011" name="Science">
        <title>The plant cell wall-decomposing machinery underlies the functional diversity of forest fungi.</title>
        <authorList>
            <person name="Eastwood D.C."/>
            <person name="Floudas D."/>
            <person name="Binder M."/>
            <person name="Majcherczyk A."/>
            <person name="Schneider P."/>
            <person name="Aerts A."/>
            <person name="Asiegbu F.O."/>
            <person name="Baker S.E."/>
            <person name="Barry K."/>
            <person name="Bendiksby M."/>
            <person name="Blumentritt M."/>
            <person name="Coutinho P.M."/>
            <person name="Cullen D."/>
            <person name="de Vries R.P."/>
            <person name="Gathman A."/>
            <person name="Goodell B."/>
            <person name="Henrissat B."/>
            <person name="Ihrmark K."/>
            <person name="Kauserud H."/>
            <person name="Kohler A."/>
            <person name="LaButti K."/>
            <person name="Lapidus A."/>
            <person name="Lavin J.L."/>
            <person name="Lee Y.-H."/>
            <person name="Lindquist E."/>
            <person name="Lilly W."/>
            <person name="Lucas S."/>
            <person name="Morin E."/>
            <person name="Murat C."/>
            <person name="Oguiza J.A."/>
            <person name="Park J."/>
            <person name="Pisabarro A.G."/>
            <person name="Riley R."/>
            <person name="Rosling A."/>
            <person name="Salamov A."/>
            <person name="Schmidt O."/>
            <person name="Schmutz J."/>
            <person name="Skrede I."/>
            <person name="Stenlid J."/>
            <person name="Wiebenga A."/>
            <person name="Xie X."/>
            <person name="Kuees U."/>
            <person name="Hibbett D.S."/>
            <person name="Hoffmeister D."/>
            <person name="Hoegberg N."/>
            <person name="Martin F."/>
            <person name="Grigoriev I.V."/>
            <person name="Watkinson S.C."/>
        </authorList>
    </citation>
    <scope>NUCLEOTIDE SEQUENCE [LARGE SCALE GENOMIC DNA]</scope>
    <source>
        <strain evidence="3">strain S7.3</strain>
    </source>
</reference>
<dbReference type="AlphaFoldDB" id="F8PXF2"/>
<organism evidence="3">
    <name type="scientific">Serpula lacrymans var. lacrymans (strain S7.3)</name>
    <name type="common">Dry rot fungus</name>
    <dbReference type="NCBI Taxonomy" id="936435"/>
    <lineage>
        <taxon>Eukaryota</taxon>
        <taxon>Fungi</taxon>
        <taxon>Dikarya</taxon>
        <taxon>Basidiomycota</taxon>
        <taxon>Agaricomycotina</taxon>
        <taxon>Agaricomycetes</taxon>
        <taxon>Agaricomycetidae</taxon>
        <taxon>Boletales</taxon>
        <taxon>Coniophorineae</taxon>
        <taxon>Serpulaceae</taxon>
        <taxon>Serpula</taxon>
    </lineage>
</organism>
<dbReference type="Proteomes" id="UP000008063">
    <property type="component" value="Unassembled WGS sequence"/>
</dbReference>
<sequence length="84" mass="9332">MKVDCQAQGGSRCSMVCRPLLTKWIRPKDQAILKLLRSMNGRTHSTIALDLVEPKTEGGGGSESHSRKSSLKISYNELSDLQTW</sequence>
<evidence type="ECO:0000256" key="1">
    <source>
        <dbReference type="SAM" id="MobiDB-lite"/>
    </source>
</evidence>
<proteinExistence type="predicted"/>
<gene>
    <name evidence="2" type="ORF">SERLA73DRAFT_137800</name>
</gene>
<dbReference type="EMBL" id="GL945480">
    <property type="protein sequence ID" value="EGN99478.1"/>
    <property type="molecule type" value="Genomic_DNA"/>
</dbReference>
<dbReference type="HOGENOM" id="CLU_2528864_0_0_1"/>
<evidence type="ECO:0000313" key="3">
    <source>
        <dbReference type="Proteomes" id="UP000008063"/>
    </source>
</evidence>
<protein>
    <submittedName>
        <fullName evidence="2">Uncharacterized protein</fullName>
    </submittedName>
</protein>
<name>F8PXF2_SERL3</name>
<keyword evidence="3" id="KW-1185">Reference proteome</keyword>
<evidence type="ECO:0000313" key="2">
    <source>
        <dbReference type="EMBL" id="EGN99478.1"/>
    </source>
</evidence>